<accession>A0A292PPT3</accession>
<reference evidence="1" key="1">
    <citation type="submission" date="2015-10" db="EMBL/GenBank/DDBJ databases">
        <authorList>
            <person name="Regsiter A."/>
            <person name="william w."/>
        </authorList>
    </citation>
    <scope>NUCLEOTIDE SEQUENCE</scope>
    <source>
        <strain evidence="1">Montdore</strain>
    </source>
</reference>
<organism evidence="1 2">
    <name type="scientific">Tuber aestivum</name>
    <name type="common">summer truffle</name>
    <dbReference type="NCBI Taxonomy" id="59557"/>
    <lineage>
        <taxon>Eukaryota</taxon>
        <taxon>Fungi</taxon>
        <taxon>Dikarya</taxon>
        <taxon>Ascomycota</taxon>
        <taxon>Pezizomycotina</taxon>
        <taxon>Pezizomycetes</taxon>
        <taxon>Pezizales</taxon>
        <taxon>Tuberaceae</taxon>
        <taxon>Tuber</taxon>
    </lineage>
</organism>
<dbReference type="EMBL" id="LN891113">
    <property type="protein sequence ID" value="CUS08791.1"/>
    <property type="molecule type" value="Genomic_DNA"/>
</dbReference>
<evidence type="ECO:0000313" key="1">
    <source>
        <dbReference type="EMBL" id="CUS08791.1"/>
    </source>
</evidence>
<name>A0A292PPT3_9PEZI</name>
<sequence length="111" mass="12778">MSCAQIWCSCRPTPGGTVLSCVLRFIYRKVMPGISKERNTCTNPRDLGNCFLNIAMVAWYYRNAGPVGDKVALTSPLIGWFRDSIYNILFQRIKLQPLWSDAWFVYLELCF</sequence>
<gene>
    <name evidence="1" type="ORF">GSTUAT00007118001</name>
</gene>
<proteinExistence type="predicted"/>
<dbReference type="AlphaFoldDB" id="A0A292PPT3"/>
<keyword evidence="2" id="KW-1185">Reference proteome</keyword>
<dbReference type="Proteomes" id="UP001412239">
    <property type="component" value="Unassembled WGS sequence"/>
</dbReference>
<protein>
    <submittedName>
        <fullName evidence="1">Uncharacterized protein</fullName>
    </submittedName>
</protein>
<evidence type="ECO:0000313" key="2">
    <source>
        <dbReference type="Proteomes" id="UP001412239"/>
    </source>
</evidence>